<name>A0A5B7DKG1_PORTR</name>
<dbReference type="AlphaFoldDB" id="A0A5B7DKG1"/>
<evidence type="ECO:0000313" key="2">
    <source>
        <dbReference type="EMBL" id="MPC21446.1"/>
    </source>
</evidence>
<evidence type="ECO:0000313" key="3">
    <source>
        <dbReference type="Proteomes" id="UP000324222"/>
    </source>
</evidence>
<organism evidence="2 3">
    <name type="scientific">Portunus trituberculatus</name>
    <name type="common">Swimming crab</name>
    <name type="synonym">Neptunus trituberculatus</name>
    <dbReference type="NCBI Taxonomy" id="210409"/>
    <lineage>
        <taxon>Eukaryota</taxon>
        <taxon>Metazoa</taxon>
        <taxon>Ecdysozoa</taxon>
        <taxon>Arthropoda</taxon>
        <taxon>Crustacea</taxon>
        <taxon>Multicrustacea</taxon>
        <taxon>Malacostraca</taxon>
        <taxon>Eumalacostraca</taxon>
        <taxon>Eucarida</taxon>
        <taxon>Decapoda</taxon>
        <taxon>Pleocyemata</taxon>
        <taxon>Brachyura</taxon>
        <taxon>Eubrachyura</taxon>
        <taxon>Portunoidea</taxon>
        <taxon>Portunidae</taxon>
        <taxon>Portuninae</taxon>
        <taxon>Portunus</taxon>
    </lineage>
</organism>
<sequence length="111" mass="11969">MDKGSEVSDAVKISISAKSALNTDSKMEGRKSATPGSLTTITTPTQSSPSSATFEATVPQESNATSEFITIKPHLETRKSPETKTNPKTKYSSVLHLHYSQKTLVEVTHAF</sequence>
<gene>
    <name evidence="2" type="ORF">E2C01_014431</name>
</gene>
<feature type="region of interest" description="Disordered" evidence="1">
    <location>
        <begin position="18"/>
        <end position="89"/>
    </location>
</feature>
<proteinExistence type="predicted"/>
<feature type="compositionally biased region" description="Basic and acidic residues" evidence="1">
    <location>
        <begin position="73"/>
        <end position="82"/>
    </location>
</feature>
<protein>
    <submittedName>
        <fullName evidence="2">Uncharacterized protein</fullName>
    </submittedName>
</protein>
<comment type="caution">
    <text evidence="2">The sequence shown here is derived from an EMBL/GenBank/DDBJ whole genome shotgun (WGS) entry which is preliminary data.</text>
</comment>
<dbReference type="EMBL" id="VSRR010000976">
    <property type="protein sequence ID" value="MPC21446.1"/>
    <property type="molecule type" value="Genomic_DNA"/>
</dbReference>
<dbReference type="Proteomes" id="UP000324222">
    <property type="component" value="Unassembled WGS sequence"/>
</dbReference>
<feature type="compositionally biased region" description="Polar residues" evidence="1">
    <location>
        <begin position="59"/>
        <end position="68"/>
    </location>
</feature>
<reference evidence="2 3" key="1">
    <citation type="submission" date="2019-05" db="EMBL/GenBank/DDBJ databases">
        <title>Another draft genome of Portunus trituberculatus and its Hox gene families provides insights of decapod evolution.</title>
        <authorList>
            <person name="Jeong J.-H."/>
            <person name="Song I."/>
            <person name="Kim S."/>
            <person name="Choi T."/>
            <person name="Kim D."/>
            <person name="Ryu S."/>
            <person name="Kim W."/>
        </authorList>
    </citation>
    <scope>NUCLEOTIDE SEQUENCE [LARGE SCALE GENOMIC DNA]</scope>
    <source>
        <tissue evidence="2">Muscle</tissue>
    </source>
</reference>
<accession>A0A5B7DKG1</accession>
<keyword evidence="3" id="KW-1185">Reference proteome</keyword>
<evidence type="ECO:0000256" key="1">
    <source>
        <dbReference type="SAM" id="MobiDB-lite"/>
    </source>
</evidence>
<feature type="compositionally biased region" description="Low complexity" evidence="1">
    <location>
        <begin position="32"/>
        <end position="53"/>
    </location>
</feature>